<dbReference type="HOGENOM" id="CLU_957266_0_0_1"/>
<gene>
    <name evidence="5" type="ORF">CAPTEDRAFT_225506</name>
</gene>
<dbReference type="EMBL" id="KB311062">
    <property type="protein sequence ID" value="ELT90054.1"/>
    <property type="molecule type" value="Genomic_DNA"/>
</dbReference>
<keyword evidence="7" id="KW-1185">Reference proteome</keyword>
<evidence type="ECO:0000256" key="4">
    <source>
        <dbReference type="ARBA" id="ARBA00031405"/>
    </source>
</evidence>
<evidence type="ECO:0000256" key="3">
    <source>
        <dbReference type="ARBA" id="ARBA00029721"/>
    </source>
</evidence>
<reference evidence="7" key="1">
    <citation type="submission" date="2012-12" db="EMBL/GenBank/DDBJ databases">
        <authorList>
            <person name="Hellsten U."/>
            <person name="Grimwood J."/>
            <person name="Chapman J.A."/>
            <person name="Shapiro H."/>
            <person name="Aerts A."/>
            <person name="Otillar R.P."/>
            <person name="Terry A.Y."/>
            <person name="Boore J.L."/>
            <person name="Simakov O."/>
            <person name="Marletaz F."/>
            <person name="Cho S.-J."/>
            <person name="Edsinger-Gonzales E."/>
            <person name="Havlak P."/>
            <person name="Kuo D.-H."/>
            <person name="Larsson T."/>
            <person name="Lv J."/>
            <person name="Arendt D."/>
            <person name="Savage R."/>
            <person name="Osoegawa K."/>
            <person name="de Jong P."/>
            <person name="Lindberg D.R."/>
            <person name="Seaver E.C."/>
            <person name="Weisblat D.A."/>
            <person name="Putnam N.H."/>
            <person name="Grigoriev I.V."/>
            <person name="Rokhsar D.S."/>
        </authorList>
    </citation>
    <scope>NUCLEOTIDE SEQUENCE</scope>
    <source>
        <strain evidence="7">I ESC-2004</strain>
    </source>
</reference>
<dbReference type="PANTHER" id="PTHR31383">
    <property type="entry name" value="OXIDATIVE STRESS-RESPONSE SERINE-RICH PROTEIN 1"/>
    <property type="match status" value="1"/>
</dbReference>
<dbReference type="OrthoDB" id="10045817at2759"/>
<evidence type="ECO:0000256" key="2">
    <source>
        <dbReference type="ARBA" id="ARBA00022553"/>
    </source>
</evidence>
<proteinExistence type="predicted"/>
<reference evidence="6" key="3">
    <citation type="submission" date="2015-06" db="UniProtKB">
        <authorList>
            <consortium name="EnsemblMetazoa"/>
        </authorList>
    </citation>
    <scope>IDENTIFICATION</scope>
</reference>
<dbReference type="OMA" id="DHEKCEN"/>
<evidence type="ECO:0000256" key="1">
    <source>
        <dbReference type="ARBA" id="ARBA00015005"/>
    </source>
</evidence>
<dbReference type="PANTHER" id="PTHR31383:SF2">
    <property type="entry name" value="OXIDATIVE STRESS-RESPONSIVE SERINE-RICH PROTEIN 1"/>
    <property type="match status" value="1"/>
</dbReference>
<evidence type="ECO:0000313" key="7">
    <source>
        <dbReference type="Proteomes" id="UP000014760"/>
    </source>
</evidence>
<reference evidence="5 7" key="2">
    <citation type="journal article" date="2013" name="Nature">
        <title>Insights into bilaterian evolution from three spiralian genomes.</title>
        <authorList>
            <person name="Simakov O."/>
            <person name="Marletaz F."/>
            <person name="Cho S.J."/>
            <person name="Edsinger-Gonzales E."/>
            <person name="Havlak P."/>
            <person name="Hellsten U."/>
            <person name="Kuo D.H."/>
            <person name="Larsson T."/>
            <person name="Lv J."/>
            <person name="Arendt D."/>
            <person name="Savage R."/>
            <person name="Osoegawa K."/>
            <person name="de Jong P."/>
            <person name="Grimwood J."/>
            <person name="Chapman J.A."/>
            <person name="Shapiro H."/>
            <person name="Aerts A."/>
            <person name="Otillar R.P."/>
            <person name="Terry A.Y."/>
            <person name="Boore J.L."/>
            <person name="Grigoriev I.V."/>
            <person name="Lindberg D.R."/>
            <person name="Seaver E.C."/>
            <person name="Weisblat D.A."/>
            <person name="Putnam N.H."/>
            <person name="Rokhsar D.S."/>
        </authorList>
    </citation>
    <scope>NUCLEOTIDE SEQUENCE</scope>
    <source>
        <strain evidence="5 7">I ESC-2004</strain>
    </source>
</reference>
<dbReference type="EMBL" id="AMQN01003174">
    <property type="status" value="NOT_ANNOTATED_CDS"/>
    <property type="molecule type" value="Genomic_DNA"/>
</dbReference>
<dbReference type="EnsemblMetazoa" id="CapteT225506">
    <property type="protein sequence ID" value="CapteP225506"/>
    <property type="gene ID" value="CapteG225506"/>
</dbReference>
<dbReference type="AlphaFoldDB" id="R7T8Q7"/>
<organism evidence="5">
    <name type="scientific">Capitella teleta</name>
    <name type="common">Polychaete worm</name>
    <dbReference type="NCBI Taxonomy" id="283909"/>
    <lineage>
        <taxon>Eukaryota</taxon>
        <taxon>Metazoa</taxon>
        <taxon>Spiralia</taxon>
        <taxon>Lophotrochozoa</taxon>
        <taxon>Annelida</taxon>
        <taxon>Polychaeta</taxon>
        <taxon>Sedentaria</taxon>
        <taxon>Scolecida</taxon>
        <taxon>Capitellidae</taxon>
        <taxon>Capitella</taxon>
    </lineage>
</organism>
<dbReference type="InterPro" id="IPR008494">
    <property type="entry name" value="DUF776"/>
</dbReference>
<sequence length="291" mass="33128">MTDSYVKMSEPKKSKDLNLHQAFKKLKVDPDWKKSLKEKTPCSKHHLVPREVYARDKSEKKSKVIAKHARMKPYSKDNLPFDGLLSLSLTSEECDNKNCSCNSRHSNRSSLNFVQACSKVGRPAVLKEPKLKLHHAQKDHRVVLRAARFRLSSPCDWPASTEMKSKLRRISLPDDRRFFSGHKDQQDFKSLAVRGKKRQSKAKQVYSGTGYESMRSPNAGVEPKGLDLRCLEDVLPPADEACSVHPCARPCSCAEQAQRVDDLTVDELACYFEDFVHIPKKMSAMAEMMYT</sequence>
<evidence type="ECO:0000313" key="6">
    <source>
        <dbReference type="EnsemblMetazoa" id="CapteP225506"/>
    </source>
</evidence>
<dbReference type="GO" id="GO:0070301">
    <property type="term" value="P:cellular response to hydrogen peroxide"/>
    <property type="evidence" value="ECO:0007669"/>
    <property type="project" value="TreeGrafter"/>
</dbReference>
<accession>R7T8Q7</accession>
<protein>
    <recommendedName>
        <fullName evidence="1">Oxidative stress-responsive serine-rich protein 1</fullName>
    </recommendedName>
    <alternativeName>
        <fullName evidence="4">Oxidative stress-responsive protein 1</fullName>
    </alternativeName>
    <alternativeName>
        <fullName evidence="3">Peroxide-inducible transcript 1 protein</fullName>
    </alternativeName>
</protein>
<evidence type="ECO:0000313" key="5">
    <source>
        <dbReference type="EMBL" id="ELT90054.1"/>
    </source>
</evidence>
<dbReference type="Proteomes" id="UP000014760">
    <property type="component" value="Unassembled WGS sequence"/>
</dbReference>
<keyword evidence="2" id="KW-0597">Phosphoprotein</keyword>
<name>R7T8Q7_CAPTE</name>